<dbReference type="GeneID" id="54577339"/>
<evidence type="ECO:0000256" key="4">
    <source>
        <dbReference type="ARBA" id="ARBA00022448"/>
    </source>
</evidence>
<dbReference type="Gene3D" id="3.40.50.1220">
    <property type="entry name" value="TPP-binding domain"/>
    <property type="match status" value="1"/>
</dbReference>
<dbReference type="GO" id="GO:0050660">
    <property type="term" value="F:flavin adenine dinucleotide binding"/>
    <property type="evidence" value="ECO:0007669"/>
    <property type="project" value="InterPro"/>
</dbReference>
<feature type="domain" description="Electron transfer flavoprotein alpha/beta-subunit N-terminal" evidence="11">
    <location>
        <begin position="37"/>
        <end position="222"/>
    </location>
</feature>
<evidence type="ECO:0000256" key="7">
    <source>
        <dbReference type="ARBA" id="ARBA00022982"/>
    </source>
</evidence>
<name>A0A6A6I7L0_9PLEO</name>
<comment type="subcellular location">
    <subcellularLocation>
        <location evidence="1 9">Mitochondrion matrix</location>
    </subcellularLocation>
</comment>
<dbReference type="RefSeq" id="XP_033680527.1">
    <property type="nucleotide sequence ID" value="XM_033824009.1"/>
</dbReference>
<dbReference type="Pfam" id="PF00766">
    <property type="entry name" value="ETF_alpha"/>
    <property type="match status" value="1"/>
</dbReference>
<gene>
    <name evidence="12" type="ORF">BU26DRAFT_433006</name>
</gene>
<dbReference type="OrthoDB" id="1715808at2759"/>
<protein>
    <recommendedName>
        <fullName evidence="9">Probable electron transfer flavoprotein subunit alpha</fullName>
    </recommendedName>
</protein>
<keyword evidence="9" id="KW-0496">Mitochondrion</keyword>
<evidence type="ECO:0000256" key="1">
    <source>
        <dbReference type="ARBA" id="ARBA00004305"/>
    </source>
</evidence>
<dbReference type="CDD" id="cd01715">
    <property type="entry name" value="ETF_alpha"/>
    <property type="match status" value="1"/>
</dbReference>
<evidence type="ECO:0000256" key="10">
    <source>
        <dbReference type="PIRSR" id="PIRSR000089-1"/>
    </source>
</evidence>
<comment type="cofactor">
    <cofactor evidence="9 10">
        <name>FAD</name>
        <dbReference type="ChEBI" id="CHEBI:57692"/>
    </cofactor>
    <text evidence="9 10">Binds 1 FAD per dimer.</text>
</comment>
<dbReference type="InterPro" id="IPR014730">
    <property type="entry name" value="ETF_a/b_N"/>
</dbReference>
<evidence type="ECO:0000256" key="9">
    <source>
        <dbReference type="PIRNR" id="PIRNR000089"/>
    </source>
</evidence>
<keyword evidence="13" id="KW-1185">Reference proteome</keyword>
<dbReference type="Proteomes" id="UP000800094">
    <property type="component" value="Unassembled WGS sequence"/>
</dbReference>
<dbReference type="GO" id="GO:0033539">
    <property type="term" value="P:fatty acid beta-oxidation using acyl-CoA dehydrogenase"/>
    <property type="evidence" value="ECO:0007669"/>
    <property type="project" value="TreeGrafter"/>
</dbReference>
<keyword evidence="6 9" id="KW-0274">FAD</keyword>
<dbReference type="PIRSF" id="PIRSF000089">
    <property type="entry name" value="Electra_flavoP_a"/>
    <property type="match status" value="1"/>
</dbReference>
<feature type="binding site" evidence="10">
    <location>
        <position position="320"/>
    </location>
    <ligand>
        <name>FAD</name>
        <dbReference type="ChEBI" id="CHEBI:57692"/>
    </ligand>
</feature>
<evidence type="ECO:0000256" key="5">
    <source>
        <dbReference type="ARBA" id="ARBA00022630"/>
    </source>
</evidence>
<dbReference type="InterPro" id="IPR001308">
    <property type="entry name" value="ETF_a/FixB"/>
</dbReference>
<evidence type="ECO:0000313" key="12">
    <source>
        <dbReference type="EMBL" id="KAF2245523.1"/>
    </source>
</evidence>
<dbReference type="SMART" id="SM00893">
    <property type="entry name" value="ETF"/>
    <property type="match status" value="1"/>
</dbReference>
<dbReference type="FunFam" id="3.40.50.620:FF:000041">
    <property type="entry name" value="Electron transfer flavoprotein alpha subunit"/>
    <property type="match status" value="1"/>
</dbReference>
<keyword evidence="4 9" id="KW-0813">Transport</keyword>
<dbReference type="Pfam" id="PF01012">
    <property type="entry name" value="ETF"/>
    <property type="match status" value="1"/>
</dbReference>
<dbReference type="EMBL" id="ML987200">
    <property type="protein sequence ID" value="KAF2245523.1"/>
    <property type="molecule type" value="Genomic_DNA"/>
</dbReference>
<dbReference type="Gene3D" id="3.40.50.620">
    <property type="entry name" value="HUPs"/>
    <property type="match status" value="1"/>
</dbReference>
<feature type="binding site" evidence="10">
    <location>
        <begin position="299"/>
        <end position="306"/>
    </location>
    <ligand>
        <name>FAD</name>
        <dbReference type="ChEBI" id="CHEBI:57692"/>
    </ligand>
</feature>
<dbReference type="GO" id="GO:0009055">
    <property type="term" value="F:electron transfer activity"/>
    <property type="evidence" value="ECO:0007669"/>
    <property type="project" value="InterPro"/>
</dbReference>
<feature type="binding site" evidence="10">
    <location>
        <position position="242"/>
    </location>
    <ligand>
        <name>FAD</name>
        <dbReference type="ChEBI" id="CHEBI:57692"/>
    </ligand>
</feature>
<dbReference type="InterPro" id="IPR014729">
    <property type="entry name" value="Rossmann-like_a/b/a_fold"/>
</dbReference>
<sequence length="353" mass="37052">MFSTARKSVLRQARTQLRLSQPTALPQYSALRRLLSTLAVLDQRDGKLNIASLAAVTAGTKLGGSVTAFVAGSGVKSVADEVAKVKGVEKIIYVDNDAYDKGLPENYAPLVVENIKKGGYTHIVTGHSAFGKNLMPRVAALLDTQQISDITGIESEDSKSTTFIRPIYAGNAILTVQSSDSTKVITVRGTAFPAPETEGGSASIAEGVDPKVECPTEWVSEDLAKSDRPDLGSADKVVSGGRGLKSKEEFDRLMPPLADALGAAIGASRAAVDSGFADNSLQVGQTGKNVAPQLYLCAGISGAIQHLAGMKDSKVIAAINKDPEAPIFQVADVGLVGDLFEKVPELTEKLKTQ</sequence>
<dbReference type="PANTHER" id="PTHR43153:SF1">
    <property type="entry name" value="ELECTRON TRANSFER FLAVOPROTEIN SUBUNIT ALPHA, MITOCHONDRIAL"/>
    <property type="match status" value="1"/>
</dbReference>
<dbReference type="AlphaFoldDB" id="A0A6A6I7L0"/>
<feature type="binding site" evidence="10">
    <location>
        <begin position="268"/>
        <end position="269"/>
    </location>
    <ligand>
        <name>FAD</name>
        <dbReference type="ChEBI" id="CHEBI:57692"/>
    </ligand>
</feature>
<keyword evidence="5 9" id="KW-0285">Flavoprotein</keyword>
<feature type="binding site" evidence="10">
    <location>
        <begin position="282"/>
        <end position="286"/>
    </location>
    <ligand>
        <name>FAD</name>
        <dbReference type="ChEBI" id="CHEBI:57692"/>
    </ligand>
</feature>
<comment type="function">
    <text evidence="8 9">The electron transfer flavoprotein serves as a specific electron acceptor for several dehydrogenases, including five acyl-CoA dehydrogenases, glutaryl-CoA and sarcosine dehydrogenase. It transfers the electrons to the main mitochondrial respiratory chain via ETF-ubiquinone oxidoreductase (ETF dehydrogenase).</text>
</comment>
<dbReference type="SUPFAM" id="SSF52467">
    <property type="entry name" value="DHS-like NAD/FAD-binding domain"/>
    <property type="match status" value="1"/>
</dbReference>
<evidence type="ECO:0000259" key="11">
    <source>
        <dbReference type="SMART" id="SM00893"/>
    </source>
</evidence>
<dbReference type="InterPro" id="IPR014731">
    <property type="entry name" value="ETF_asu_C"/>
</dbReference>
<evidence type="ECO:0000256" key="8">
    <source>
        <dbReference type="ARBA" id="ARBA00025416"/>
    </source>
</evidence>
<dbReference type="InterPro" id="IPR033947">
    <property type="entry name" value="ETF_alpha_N"/>
</dbReference>
<keyword evidence="7 9" id="KW-0249">Electron transport</keyword>
<dbReference type="PANTHER" id="PTHR43153">
    <property type="entry name" value="ELECTRON TRANSFER FLAVOPROTEIN ALPHA"/>
    <property type="match status" value="1"/>
</dbReference>
<proteinExistence type="inferred from homology"/>
<evidence type="ECO:0000256" key="6">
    <source>
        <dbReference type="ARBA" id="ARBA00022827"/>
    </source>
</evidence>
<evidence type="ECO:0000313" key="13">
    <source>
        <dbReference type="Proteomes" id="UP000800094"/>
    </source>
</evidence>
<evidence type="ECO:0000256" key="3">
    <source>
        <dbReference type="ARBA" id="ARBA00011355"/>
    </source>
</evidence>
<accession>A0A6A6I7L0</accession>
<comment type="similarity">
    <text evidence="2 9">Belongs to the ETF alpha-subunit/FixB family.</text>
</comment>
<organism evidence="12 13">
    <name type="scientific">Trematosphaeria pertusa</name>
    <dbReference type="NCBI Taxonomy" id="390896"/>
    <lineage>
        <taxon>Eukaryota</taxon>
        <taxon>Fungi</taxon>
        <taxon>Dikarya</taxon>
        <taxon>Ascomycota</taxon>
        <taxon>Pezizomycotina</taxon>
        <taxon>Dothideomycetes</taxon>
        <taxon>Pleosporomycetidae</taxon>
        <taxon>Pleosporales</taxon>
        <taxon>Massarineae</taxon>
        <taxon>Trematosphaeriaceae</taxon>
        <taxon>Trematosphaeria</taxon>
    </lineage>
</organism>
<dbReference type="GO" id="GO:0005759">
    <property type="term" value="C:mitochondrial matrix"/>
    <property type="evidence" value="ECO:0007669"/>
    <property type="project" value="UniProtKB-SubCell"/>
</dbReference>
<reference evidence="12" key="1">
    <citation type="journal article" date="2020" name="Stud. Mycol.">
        <title>101 Dothideomycetes genomes: a test case for predicting lifestyles and emergence of pathogens.</title>
        <authorList>
            <person name="Haridas S."/>
            <person name="Albert R."/>
            <person name="Binder M."/>
            <person name="Bloem J."/>
            <person name="Labutti K."/>
            <person name="Salamov A."/>
            <person name="Andreopoulos B."/>
            <person name="Baker S."/>
            <person name="Barry K."/>
            <person name="Bills G."/>
            <person name="Bluhm B."/>
            <person name="Cannon C."/>
            <person name="Castanera R."/>
            <person name="Culley D."/>
            <person name="Daum C."/>
            <person name="Ezra D."/>
            <person name="Gonzalez J."/>
            <person name="Henrissat B."/>
            <person name="Kuo A."/>
            <person name="Liang C."/>
            <person name="Lipzen A."/>
            <person name="Lutzoni F."/>
            <person name="Magnuson J."/>
            <person name="Mondo S."/>
            <person name="Nolan M."/>
            <person name="Ohm R."/>
            <person name="Pangilinan J."/>
            <person name="Park H.-J."/>
            <person name="Ramirez L."/>
            <person name="Alfaro M."/>
            <person name="Sun H."/>
            <person name="Tritt A."/>
            <person name="Yoshinaga Y."/>
            <person name="Zwiers L.-H."/>
            <person name="Turgeon B."/>
            <person name="Goodwin S."/>
            <person name="Spatafora J."/>
            <person name="Crous P."/>
            <person name="Grigoriev I."/>
        </authorList>
    </citation>
    <scope>NUCLEOTIDE SEQUENCE</scope>
    <source>
        <strain evidence="12">CBS 122368</strain>
    </source>
</reference>
<dbReference type="FunFam" id="3.40.50.1220:FF:000001">
    <property type="entry name" value="Electron transfer flavoprotein, alpha subunit"/>
    <property type="match status" value="1"/>
</dbReference>
<comment type="subunit">
    <text evidence="3 9">Heterodimer of an alpha and a beta subunit.</text>
</comment>
<dbReference type="InterPro" id="IPR029035">
    <property type="entry name" value="DHS-like_NAD/FAD-binding_dom"/>
</dbReference>
<evidence type="ECO:0000256" key="2">
    <source>
        <dbReference type="ARBA" id="ARBA00005817"/>
    </source>
</evidence>
<dbReference type="SUPFAM" id="SSF52402">
    <property type="entry name" value="Adenine nucleotide alpha hydrolases-like"/>
    <property type="match status" value="1"/>
</dbReference>